<dbReference type="Proteomes" id="UP000255279">
    <property type="component" value="Unassembled WGS sequence"/>
</dbReference>
<evidence type="ECO:0000313" key="4">
    <source>
        <dbReference type="Proteomes" id="UP000190435"/>
    </source>
</evidence>
<feature type="domain" description="DUF6984" evidence="1">
    <location>
        <begin position="8"/>
        <end position="108"/>
    </location>
</feature>
<proteinExistence type="predicted"/>
<reference evidence="2 4" key="1">
    <citation type="submission" date="2017-02" db="EMBL/GenBank/DDBJ databases">
        <title>Draft genome sequence of Moraxella caviae CCUG 355 type strain.</title>
        <authorList>
            <person name="Engstrom-Jakobsson H."/>
            <person name="Salva-Serra F."/>
            <person name="Thorell K."/>
            <person name="Gonzales-Siles L."/>
            <person name="Karlsson R."/>
            <person name="Boulund F."/>
            <person name="Engstrand L."/>
            <person name="Moore E."/>
        </authorList>
    </citation>
    <scope>NUCLEOTIDE SEQUENCE [LARGE SCALE GENOMIC DNA]</scope>
    <source>
        <strain evidence="2 4">CCUG 355</strain>
    </source>
</reference>
<dbReference type="AlphaFoldDB" id="A0A1T0A258"/>
<protein>
    <recommendedName>
        <fullName evidence="1">DUF6984 domain-containing protein</fullName>
    </recommendedName>
</protein>
<dbReference type="Proteomes" id="UP000190435">
    <property type="component" value="Unassembled WGS sequence"/>
</dbReference>
<dbReference type="OrthoDB" id="1050330at2"/>
<reference evidence="3 5" key="2">
    <citation type="submission" date="2018-06" db="EMBL/GenBank/DDBJ databases">
        <authorList>
            <consortium name="Pathogen Informatics"/>
            <person name="Doyle S."/>
        </authorList>
    </citation>
    <scope>NUCLEOTIDE SEQUENCE [LARGE SCALE GENOMIC DNA]</scope>
    <source>
        <strain evidence="3 5">NCTC10293</strain>
    </source>
</reference>
<evidence type="ECO:0000313" key="5">
    <source>
        <dbReference type="Proteomes" id="UP000255279"/>
    </source>
</evidence>
<sequence>MLNNSINKRPLSPTELNLVLNLLAFCKYPYHLELPIEQTLVFDLTDDGGMGSFEFVREHIHDRQYAKPLIQAETYDTDGRKIMLEISIDEQGYLYQMDSWVADFNPLVSPLGTVTVLENIQVKD</sequence>
<dbReference type="InterPro" id="IPR054253">
    <property type="entry name" value="DUF6984"/>
</dbReference>
<evidence type="ECO:0000313" key="3">
    <source>
        <dbReference type="EMBL" id="STZ10720.1"/>
    </source>
</evidence>
<gene>
    <name evidence="2" type="ORF">B0181_06105</name>
    <name evidence="3" type="ORF">NCTC10293_01075</name>
</gene>
<name>A0A1T0A258_9GAMM</name>
<evidence type="ECO:0000259" key="1">
    <source>
        <dbReference type="Pfam" id="PF22480"/>
    </source>
</evidence>
<organism evidence="2 4">
    <name type="scientific">Moraxella caviae</name>
    <dbReference type="NCBI Taxonomy" id="34060"/>
    <lineage>
        <taxon>Bacteria</taxon>
        <taxon>Pseudomonadati</taxon>
        <taxon>Pseudomonadota</taxon>
        <taxon>Gammaproteobacteria</taxon>
        <taxon>Moraxellales</taxon>
        <taxon>Moraxellaceae</taxon>
        <taxon>Moraxella</taxon>
    </lineage>
</organism>
<dbReference type="EMBL" id="UGQE01000001">
    <property type="protein sequence ID" value="STZ10720.1"/>
    <property type="molecule type" value="Genomic_DNA"/>
</dbReference>
<dbReference type="RefSeq" id="WP_078276619.1">
    <property type="nucleotide sequence ID" value="NZ_CAACXO010000037.1"/>
</dbReference>
<dbReference type="EMBL" id="MUXU01000036">
    <property type="protein sequence ID" value="OOR89777.1"/>
    <property type="molecule type" value="Genomic_DNA"/>
</dbReference>
<dbReference type="STRING" id="34060.B0181_06105"/>
<dbReference type="Pfam" id="PF22480">
    <property type="entry name" value="DUF6984"/>
    <property type="match status" value="1"/>
</dbReference>
<evidence type="ECO:0000313" key="2">
    <source>
        <dbReference type="EMBL" id="OOR89777.1"/>
    </source>
</evidence>
<accession>A0A1T0A258</accession>
<keyword evidence="4" id="KW-1185">Reference proteome</keyword>